<evidence type="ECO:0000256" key="3">
    <source>
        <dbReference type="ARBA" id="ARBA00022475"/>
    </source>
</evidence>
<dbReference type="GO" id="GO:0005886">
    <property type="term" value="C:plasma membrane"/>
    <property type="evidence" value="ECO:0007669"/>
    <property type="project" value="UniProtKB-SubCell"/>
</dbReference>
<keyword evidence="3" id="KW-1003">Cell membrane</keyword>
<name>A0A4R4EJB3_9BACL</name>
<keyword evidence="9" id="KW-1185">Reference proteome</keyword>
<dbReference type="InterPro" id="IPR007140">
    <property type="entry name" value="DUF350"/>
</dbReference>
<evidence type="ECO:0000256" key="6">
    <source>
        <dbReference type="ARBA" id="ARBA00023136"/>
    </source>
</evidence>
<feature type="transmembrane region" description="Helical" evidence="7">
    <location>
        <begin position="117"/>
        <end position="135"/>
    </location>
</feature>
<dbReference type="Pfam" id="PF03994">
    <property type="entry name" value="DUF350"/>
    <property type="match status" value="1"/>
</dbReference>
<evidence type="ECO:0000256" key="1">
    <source>
        <dbReference type="ARBA" id="ARBA00004651"/>
    </source>
</evidence>
<reference evidence="8 9" key="1">
    <citation type="submission" date="2019-03" db="EMBL/GenBank/DDBJ databases">
        <authorList>
            <person name="Kim M.K.M."/>
        </authorList>
    </citation>
    <scope>NUCLEOTIDE SEQUENCE [LARGE SCALE GENOMIC DNA]</scope>
    <source>
        <strain evidence="8 9">18JY21-1</strain>
    </source>
</reference>
<sequence length="136" mass="14624">MTWNVIAGALVWAGAGAALLYVLMTIDTLLTRYKDFDEIKKGNMAVTLRFVMKLFAQGYILSQSIRVSNDLLEGLFVSIVSFVILLILEFVVRIVLSLTTGLKLADGTQAGKVTHGLIAGSLHVVGALIIAAYIAP</sequence>
<keyword evidence="4 7" id="KW-0812">Transmembrane</keyword>
<comment type="similarity">
    <text evidence="2">Belongs to the UPF0719 family.</text>
</comment>
<dbReference type="RefSeq" id="WP_132416686.1">
    <property type="nucleotide sequence ID" value="NZ_SKFG01000002.1"/>
</dbReference>
<evidence type="ECO:0000256" key="2">
    <source>
        <dbReference type="ARBA" id="ARBA00005779"/>
    </source>
</evidence>
<gene>
    <name evidence="8" type="ORF">E0485_04060</name>
</gene>
<evidence type="ECO:0000313" key="9">
    <source>
        <dbReference type="Proteomes" id="UP000295418"/>
    </source>
</evidence>
<comment type="caution">
    <text evidence="8">The sequence shown here is derived from an EMBL/GenBank/DDBJ whole genome shotgun (WGS) entry which is preliminary data.</text>
</comment>
<comment type="subcellular location">
    <subcellularLocation>
        <location evidence="1">Cell membrane</location>
        <topology evidence="1">Multi-pass membrane protein</topology>
    </subcellularLocation>
</comment>
<proteinExistence type="inferred from homology"/>
<keyword evidence="6 7" id="KW-0472">Membrane</keyword>
<feature type="transmembrane region" description="Helical" evidence="7">
    <location>
        <begin position="74"/>
        <end position="96"/>
    </location>
</feature>
<keyword evidence="5 7" id="KW-1133">Transmembrane helix</keyword>
<evidence type="ECO:0000256" key="4">
    <source>
        <dbReference type="ARBA" id="ARBA00022692"/>
    </source>
</evidence>
<organism evidence="8 9">
    <name type="scientific">Paenibacillus albiflavus</name>
    <dbReference type="NCBI Taxonomy" id="2545760"/>
    <lineage>
        <taxon>Bacteria</taxon>
        <taxon>Bacillati</taxon>
        <taxon>Bacillota</taxon>
        <taxon>Bacilli</taxon>
        <taxon>Bacillales</taxon>
        <taxon>Paenibacillaceae</taxon>
        <taxon>Paenibacillus</taxon>
    </lineage>
</organism>
<dbReference type="EMBL" id="SKFG01000002">
    <property type="protein sequence ID" value="TCZ80039.1"/>
    <property type="molecule type" value="Genomic_DNA"/>
</dbReference>
<evidence type="ECO:0000256" key="5">
    <source>
        <dbReference type="ARBA" id="ARBA00022989"/>
    </source>
</evidence>
<protein>
    <submittedName>
        <fullName evidence="8">DUF350 domain-containing protein</fullName>
    </submittedName>
</protein>
<feature type="transmembrane region" description="Helical" evidence="7">
    <location>
        <begin position="6"/>
        <end position="30"/>
    </location>
</feature>
<dbReference type="OrthoDB" id="2678278at2"/>
<evidence type="ECO:0000256" key="7">
    <source>
        <dbReference type="SAM" id="Phobius"/>
    </source>
</evidence>
<evidence type="ECO:0000313" key="8">
    <source>
        <dbReference type="EMBL" id="TCZ80039.1"/>
    </source>
</evidence>
<dbReference type="Proteomes" id="UP000295418">
    <property type="component" value="Unassembled WGS sequence"/>
</dbReference>
<accession>A0A4R4EJB3</accession>
<dbReference type="AlphaFoldDB" id="A0A4R4EJB3"/>